<keyword evidence="1" id="KW-0472">Membrane</keyword>
<dbReference type="Pfam" id="PF02517">
    <property type="entry name" value="Rce1-like"/>
    <property type="match status" value="1"/>
</dbReference>
<feature type="domain" description="CAAX prenyl protease 2/Lysostaphin resistance protein A-like" evidence="2">
    <location>
        <begin position="73"/>
        <end position="171"/>
    </location>
</feature>
<organism evidence="3 4">
    <name type="scientific">Pontibacter saemangeumensis</name>
    <dbReference type="NCBI Taxonomy" id="1084525"/>
    <lineage>
        <taxon>Bacteria</taxon>
        <taxon>Pseudomonadati</taxon>
        <taxon>Bacteroidota</taxon>
        <taxon>Cytophagia</taxon>
        <taxon>Cytophagales</taxon>
        <taxon>Hymenobacteraceae</taxon>
        <taxon>Pontibacter</taxon>
    </lineage>
</organism>
<dbReference type="PANTHER" id="PTHR39430">
    <property type="entry name" value="MEMBRANE-ASSOCIATED PROTEASE-RELATED"/>
    <property type="match status" value="1"/>
</dbReference>
<evidence type="ECO:0000313" key="4">
    <source>
        <dbReference type="Proteomes" id="UP001500552"/>
    </source>
</evidence>
<feature type="transmembrane region" description="Helical" evidence="1">
    <location>
        <begin position="109"/>
        <end position="128"/>
    </location>
</feature>
<protein>
    <recommendedName>
        <fullName evidence="2">CAAX prenyl protease 2/Lysostaphin resistance protein A-like domain-containing protein</fullName>
    </recommendedName>
</protein>
<evidence type="ECO:0000256" key="1">
    <source>
        <dbReference type="SAM" id="Phobius"/>
    </source>
</evidence>
<reference evidence="4" key="1">
    <citation type="journal article" date="2019" name="Int. J. Syst. Evol. Microbiol.">
        <title>The Global Catalogue of Microorganisms (GCM) 10K type strain sequencing project: providing services to taxonomists for standard genome sequencing and annotation.</title>
        <authorList>
            <consortium name="The Broad Institute Genomics Platform"/>
            <consortium name="The Broad Institute Genome Sequencing Center for Infectious Disease"/>
            <person name="Wu L."/>
            <person name="Ma J."/>
        </authorList>
    </citation>
    <scope>NUCLEOTIDE SEQUENCE [LARGE SCALE GENOMIC DNA]</scope>
    <source>
        <strain evidence="4">JCM 17926</strain>
    </source>
</reference>
<dbReference type="Proteomes" id="UP001500552">
    <property type="component" value="Unassembled WGS sequence"/>
</dbReference>
<keyword evidence="4" id="KW-1185">Reference proteome</keyword>
<accession>A0ABP8L725</accession>
<keyword evidence="1" id="KW-1133">Transmembrane helix</keyword>
<feature type="transmembrane region" description="Helical" evidence="1">
    <location>
        <begin position="202"/>
        <end position="222"/>
    </location>
</feature>
<keyword evidence="1" id="KW-0812">Transmembrane</keyword>
<name>A0ABP8L725_9BACT</name>
<evidence type="ECO:0000313" key="3">
    <source>
        <dbReference type="EMBL" id="GAA4424063.1"/>
    </source>
</evidence>
<dbReference type="RefSeq" id="WP_345156419.1">
    <property type="nucleotide sequence ID" value="NZ_BAABHC010000002.1"/>
</dbReference>
<evidence type="ECO:0000259" key="2">
    <source>
        <dbReference type="Pfam" id="PF02517"/>
    </source>
</evidence>
<dbReference type="EMBL" id="BAABHC010000002">
    <property type="protein sequence ID" value="GAA4424063.1"/>
    <property type="molecule type" value="Genomic_DNA"/>
</dbReference>
<feature type="transmembrane region" description="Helical" evidence="1">
    <location>
        <begin position="134"/>
        <end position="152"/>
    </location>
</feature>
<dbReference type="InterPro" id="IPR003675">
    <property type="entry name" value="Rce1/LyrA-like_dom"/>
</dbReference>
<sequence length="232" mass="26183">MLGNIVILLLSWLLLRLEQRSLSVLGLSPSLLRLLQLVLGFLATLALAILLRNLFAFLASFEWVPMPGLGTGFLFEGLYNTFQSVLFEELLFRGYLLYRLMKLAGEKKAALLSAAAFGIYHWFTFSVWGNPALMIWVLVYTGFWGLMLAYAYTRTGSLALPIGLHWGWNLVDQVIYNERGGSLFTALTSVHTRYLSSLESMIWLQLPPLLFAVAVIVLLSQYRLPAKFSKHS</sequence>
<comment type="caution">
    <text evidence="3">The sequence shown here is derived from an EMBL/GenBank/DDBJ whole genome shotgun (WGS) entry which is preliminary data.</text>
</comment>
<gene>
    <name evidence="3" type="ORF">GCM10023188_03450</name>
</gene>
<feature type="transmembrane region" description="Helical" evidence="1">
    <location>
        <begin position="30"/>
        <end position="51"/>
    </location>
</feature>
<dbReference type="PANTHER" id="PTHR39430:SF1">
    <property type="entry name" value="PROTEASE"/>
    <property type="match status" value="1"/>
</dbReference>
<proteinExistence type="predicted"/>